<dbReference type="InterPro" id="IPR050204">
    <property type="entry name" value="AraC_XylS_family_regulators"/>
</dbReference>
<dbReference type="SMART" id="SM00342">
    <property type="entry name" value="HTH_ARAC"/>
    <property type="match status" value="1"/>
</dbReference>
<dbReference type="InterPro" id="IPR018060">
    <property type="entry name" value="HTH_AraC"/>
</dbReference>
<keyword evidence="2 5" id="KW-0238">DNA-binding</keyword>
<dbReference type="Gene3D" id="1.10.10.60">
    <property type="entry name" value="Homeodomain-like"/>
    <property type="match status" value="2"/>
</dbReference>
<gene>
    <name evidence="5" type="ORF">SAMN05443575_0415</name>
</gene>
<evidence type="ECO:0000259" key="4">
    <source>
        <dbReference type="PROSITE" id="PS01124"/>
    </source>
</evidence>
<keyword evidence="1" id="KW-0805">Transcription regulation</keyword>
<sequence>MTTPRQRSNRALLRARDVMDRCFADELDVAALAAVAHVSPAHFSRSFKQTFGETPHRYLQRRRVERAMFLLRTTDDPVTGICVAVGFASLGTFSRTFRDVVGTSPSDYRAARPATQQPVPTCFALSWTRPSSRAVSEKHAAASEP</sequence>
<protein>
    <submittedName>
        <fullName evidence="5">AraC-type DNA-binding protein</fullName>
    </submittedName>
</protein>
<dbReference type="GO" id="GO:0003700">
    <property type="term" value="F:DNA-binding transcription factor activity"/>
    <property type="evidence" value="ECO:0007669"/>
    <property type="project" value="InterPro"/>
</dbReference>
<dbReference type="InterPro" id="IPR018062">
    <property type="entry name" value="HTH_AraC-typ_CS"/>
</dbReference>
<evidence type="ECO:0000256" key="3">
    <source>
        <dbReference type="ARBA" id="ARBA00023163"/>
    </source>
</evidence>
<dbReference type="InterPro" id="IPR009057">
    <property type="entry name" value="Homeodomain-like_sf"/>
</dbReference>
<name>A0A1M5D0C5_9ACTN</name>
<dbReference type="PANTHER" id="PTHR46796">
    <property type="entry name" value="HTH-TYPE TRANSCRIPTIONAL ACTIVATOR RHAS-RELATED"/>
    <property type="match status" value="1"/>
</dbReference>
<dbReference type="Pfam" id="PF12833">
    <property type="entry name" value="HTH_18"/>
    <property type="match status" value="1"/>
</dbReference>
<keyword evidence="3" id="KW-0804">Transcription</keyword>
<dbReference type="PRINTS" id="PR00032">
    <property type="entry name" value="HTHARAC"/>
</dbReference>
<keyword evidence="6" id="KW-1185">Reference proteome</keyword>
<feature type="domain" description="HTH araC/xylS-type" evidence="4">
    <location>
        <begin position="13"/>
        <end position="111"/>
    </location>
</feature>
<proteinExistence type="predicted"/>
<reference evidence="5 6" key="1">
    <citation type="submission" date="2016-11" db="EMBL/GenBank/DDBJ databases">
        <authorList>
            <person name="Jaros S."/>
            <person name="Januszkiewicz K."/>
            <person name="Wedrychowicz H."/>
        </authorList>
    </citation>
    <scope>NUCLEOTIDE SEQUENCE [LARGE SCALE GENOMIC DNA]</scope>
    <source>
        <strain evidence="5 6">DSM 45627</strain>
    </source>
</reference>
<accession>A0A1M5D0C5</accession>
<dbReference type="SUPFAM" id="SSF46689">
    <property type="entry name" value="Homeodomain-like"/>
    <property type="match status" value="2"/>
</dbReference>
<dbReference type="GO" id="GO:0043565">
    <property type="term" value="F:sequence-specific DNA binding"/>
    <property type="evidence" value="ECO:0007669"/>
    <property type="project" value="InterPro"/>
</dbReference>
<organism evidence="5 6">
    <name type="scientific">Jatrophihabitans endophyticus</name>
    <dbReference type="NCBI Taxonomy" id="1206085"/>
    <lineage>
        <taxon>Bacteria</taxon>
        <taxon>Bacillati</taxon>
        <taxon>Actinomycetota</taxon>
        <taxon>Actinomycetes</taxon>
        <taxon>Jatrophihabitantales</taxon>
        <taxon>Jatrophihabitantaceae</taxon>
        <taxon>Jatrophihabitans</taxon>
    </lineage>
</organism>
<dbReference type="AlphaFoldDB" id="A0A1M5D0C5"/>
<dbReference type="Proteomes" id="UP000186132">
    <property type="component" value="Unassembled WGS sequence"/>
</dbReference>
<evidence type="ECO:0000256" key="2">
    <source>
        <dbReference type="ARBA" id="ARBA00023125"/>
    </source>
</evidence>
<evidence type="ECO:0000313" key="6">
    <source>
        <dbReference type="Proteomes" id="UP000186132"/>
    </source>
</evidence>
<dbReference type="PROSITE" id="PS00041">
    <property type="entry name" value="HTH_ARAC_FAMILY_1"/>
    <property type="match status" value="1"/>
</dbReference>
<dbReference type="PROSITE" id="PS01124">
    <property type="entry name" value="HTH_ARAC_FAMILY_2"/>
    <property type="match status" value="1"/>
</dbReference>
<dbReference type="STRING" id="1206085.SAMN05443575_0415"/>
<dbReference type="InterPro" id="IPR020449">
    <property type="entry name" value="Tscrpt_reg_AraC-type_HTH"/>
</dbReference>
<evidence type="ECO:0000256" key="1">
    <source>
        <dbReference type="ARBA" id="ARBA00023015"/>
    </source>
</evidence>
<dbReference type="EMBL" id="FQVU01000001">
    <property type="protein sequence ID" value="SHF60459.1"/>
    <property type="molecule type" value="Genomic_DNA"/>
</dbReference>
<evidence type="ECO:0000313" key="5">
    <source>
        <dbReference type="EMBL" id="SHF60459.1"/>
    </source>
</evidence>